<sequence length="220" mass="23095">MNRRTSLALALLTILAACKPAATPDTAANASSPAAASAPAAANPVAAVAQAVLPDAKGEVVAAMRKFTGVHSYHAAMHLEGGPRGPIDNAVDFVAPDRYRMEMAGRGSQVIVGDTMYMDINGRTMQVPMPAGTLTQWRDPAKLADAQANMTVDDQGSDSVDGQSAKKYVVHVAQPKETTTTIWIGDAGLPLQILANNPMGQATIKYSRFDDPTISIEPPK</sequence>
<dbReference type="PROSITE" id="PS51257">
    <property type="entry name" value="PROKAR_LIPOPROTEIN"/>
    <property type="match status" value="1"/>
</dbReference>
<name>A0A516V6Y7_9GAMM</name>
<dbReference type="EMBL" id="CP041742">
    <property type="protein sequence ID" value="QDQ74278.1"/>
    <property type="molecule type" value="Genomic_DNA"/>
</dbReference>
<evidence type="ECO:0000256" key="2">
    <source>
        <dbReference type="ARBA" id="ARBA00022448"/>
    </source>
</evidence>
<dbReference type="SUPFAM" id="SSF89392">
    <property type="entry name" value="Prokaryotic lipoproteins and lipoprotein localization factors"/>
    <property type="match status" value="1"/>
</dbReference>
<dbReference type="RefSeq" id="WP_143879787.1">
    <property type="nucleotide sequence ID" value="NZ_BAABLZ010000001.1"/>
</dbReference>
<dbReference type="Gene3D" id="2.50.20.20">
    <property type="match status" value="1"/>
</dbReference>
<dbReference type="GO" id="GO:0015031">
    <property type="term" value="P:protein transport"/>
    <property type="evidence" value="ECO:0007669"/>
    <property type="project" value="UniProtKB-KW"/>
</dbReference>
<evidence type="ECO:0000256" key="1">
    <source>
        <dbReference type="ARBA" id="ARBA00011245"/>
    </source>
</evidence>
<dbReference type="AlphaFoldDB" id="A0A516V6Y7"/>
<keyword evidence="4" id="KW-0653">Protein transport</keyword>
<reference evidence="6 7" key="1">
    <citation type="submission" date="2019-07" db="EMBL/GenBank/DDBJ databases">
        <title>Lysobacter weifangensis sp. nov., isolated from bensulfuron-methyl contaminated farmland soil.</title>
        <authorList>
            <person name="Zhao H."/>
        </authorList>
    </citation>
    <scope>NUCLEOTIDE SEQUENCE [LARGE SCALE GENOMIC DNA]</scope>
    <source>
        <strain evidence="6 7">CC-Bw-6</strain>
    </source>
</reference>
<evidence type="ECO:0000313" key="7">
    <source>
        <dbReference type="Proteomes" id="UP000315891"/>
    </source>
</evidence>
<comment type="subunit">
    <text evidence="1">Monomer.</text>
</comment>
<evidence type="ECO:0000256" key="4">
    <source>
        <dbReference type="ARBA" id="ARBA00022927"/>
    </source>
</evidence>
<dbReference type="Proteomes" id="UP000315891">
    <property type="component" value="Chromosome"/>
</dbReference>
<protein>
    <recommendedName>
        <fullName evidence="8">Outer membrane lipoprotein carrier protein LolA</fullName>
    </recommendedName>
</protein>
<keyword evidence="3 5" id="KW-0732">Signal</keyword>
<proteinExistence type="predicted"/>
<dbReference type="OrthoDB" id="5985410at2"/>
<dbReference type="InterPro" id="IPR029046">
    <property type="entry name" value="LolA/LolB/LppX"/>
</dbReference>
<keyword evidence="2" id="KW-0813">Transport</keyword>
<feature type="signal peptide" evidence="5">
    <location>
        <begin position="1"/>
        <end position="27"/>
    </location>
</feature>
<keyword evidence="7" id="KW-1185">Reference proteome</keyword>
<evidence type="ECO:0008006" key="8">
    <source>
        <dbReference type="Google" id="ProtNLM"/>
    </source>
</evidence>
<gene>
    <name evidence="6" type="ORF">FNZ56_10485</name>
</gene>
<evidence type="ECO:0000313" key="6">
    <source>
        <dbReference type="EMBL" id="QDQ74278.1"/>
    </source>
</evidence>
<organism evidence="6 7">
    <name type="scientific">Pseudoluteimonas lycopersici</name>
    <dbReference type="NCBI Taxonomy" id="1324796"/>
    <lineage>
        <taxon>Bacteria</taxon>
        <taxon>Pseudomonadati</taxon>
        <taxon>Pseudomonadota</taxon>
        <taxon>Gammaproteobacteria</taxon>
        <taxon>Lysobacterales</taxon>
        <taxon>Lysobacteraceae</taxon>
        <taxon>Pseudoluteimonas</taxon>
    </lineage>
</organism>
<evidence type="ECO:0000256" key="3">
    <source>
        <dbReference type="ARBA" id="ARBA00022729"/>
    </source>
</evidence>
<feature type="chain" id="PRO_5022114328" description="Outer membrane lipoprotein carrier protein LolA" evidence="5">
    <location>
        <begin position="28"/>
        <end position="220"/>
    </location>
</feature>
<evidence type="ECO:0000256" key="5">
    <source>
        <dbReference type="SAM" id="SignalP"/>
    </source>
</evidence>
<accession>A0A516V6Y7</accession>